<name>A0ABD3DQ38_9LAMI</name>
<keyword evidence="2" id="KW-1185">Reference proteome</keyword>
<dbReference type="Proteomes" id="UP001632038">
    <property type="component" value="Unassembled WGS sequence"/>
</dbReference>
<dbReference type="EMBL" id="JAVIJP010000015">
    <property type="protein sequence ID" value="KAL3644193.1"/>
    <property type="molecule type" value="Genomic_DNA"/>
</dbReference>
<reference evidence="2" key="1">
    <citation type="journal article" date="2024" name="IScience">
        <title>Strigolactones Initiate the Formation of Haustorium-like Structures in Castilleja.</title>
        <authorList>
            <person name="Buerger M."/>
            <person name="Peterson D."/>
            <person name="Chory J."/>
        </authorList>
    </citation>
    <scope>NUCLEOTIDE SEQUENCE [LARGE SCALE GENOMIC DNA]</scope>
</reference>
<accession>A0ABD3DQ38</accession>
<protein>
    <submittedName>
        <fullName evidence="1">Uncharacterized protein</fullName>
    </submittedName>
</protein>
<organism evidence="1 2">
    <name type="scientific">Castilleja foliolosa</name>
    <dbReference type="NCBI Taxonomy" id="1961234"/>
    <lineage>
        <taxon>Eukaryota</taxon>
        <taxon>Viridiplantae</taxon>
        <taxon>Streptophyta</taxon>
        <taxon>Embryophyta</taxon>
        <taxon>Tracheophyta</taxon>
        <taxon>Spermatophyta</taxon>
        <taxon>Magnoliopsida</taxon>
        <taxon>eudicotyledons</taxon>
        <taxon>Gunneridae</taxon>
        <taxon>Pentapetalae</taxon>
        <taxon>asterids</taxon>
        <taxon>lamiids</taxon>
        <taxon>Lamiales</taxon>
        <taxon>Orobanchaceae</taxon>
        <taxon>Pedicularideae</taxon>
        <taxon>Castillejinae</taxon>
        <taxon>Castilleja</taxon>
    </lineage>
</organism>
<comment type="caution">
    <text evidence="1">The sequence shown here is derived from an EMBL/GenBank/DDBJ whole genome shotgun (WGS) entry which is preliminary data.</text>
</comment>
<proteinExistence type="predicted"/>
<sequence length="34" mass="3814">MRKISDGGNGCVAIDHYNLFKEDVKMMKKLGVDT</sequence>
<dbReference type="SUPFAM" id="SSF51445">
    <property type="entry name" value="(Trans)glycosidases"/>
    <property type="match status" value="1"/>
</dbReference>
<evidence type="ECO:0000313" key="1">
    <source>
        <dbReference type="EMBL" id="KAL3644193.1"/>
    </source>
</evidence>
<gene>
    <name evidence="1" type="ORF">CASFOL_012125</name>
</gene>
<dbReference type="Gene3D" id="3.20.20.80">
    <property type="entry name" value="Glycosidases"/>
    <property type="match status" value="1"/>
</dbReference>
<dbReference type="AlphaFoldDB" id="A0ABD3DQ38"/>
<dbReference type="InterPro" id="IPR017853">
    <property type="entry name" value="GH"/>
</dbReference>
<evidence type="ECO:0000313" key="2">
    <source>
        <dbReference type="Proteomes" id="UP001632038"/>
    </source>
</evidence>